<reference evidence="1" key="1">
    <citation type="submission" date="2023-01" db="EMBL/GenBank/DDBJ databases">
        <authorList>
            <person name="Van Ghelder C."/>
            <person name="Rancurel C."/>
        </authorList>
    </citation>
    <scope>NUCLEOTIDE SEQUENCE</scope>
    <source>
        <strain evidence="1">CNCM I-4278</strain>
    </source>
</reference>
<evidence type="ECO:0000313" key="2">
    <source>
        <dbReference type="Proteomes" id="UP001152607"/>
    </source>
</evidence>
<protein>
    <submittedName>
        <fullName evidence="1">Uncharacterized protein</fullName>
    </submittedName>
</protein>
<proteinExistence type="predicted"/>
<organism evidence="1 2">
    <name type="scientific">Periconia digitata</name>
    <dbReference type="NCBI Taxonomy" id="1303443"/>
    <lineage>
        <taxon>Eukaryota</taxon>
        <taxon>Fungi</taxon>
        <taxon>Dikarya</taxon>
        <taxon>Ascomycota</taxon>
        <taxon>Pezizomycotina</taxon>
        <taxon>Dothideomycetes</taxon>
        <taxon>Pleosporomycetidae</taxon>
        <taxon>Pleosporales</taxon>
        <taxon>Massarineae</taxon>
        <taxon>Periconiaceae</taxon>
        <taxon>Periconia</taxon>
    </lineage>
</organism>
<dbReference type="Proteomes" id="UP001152607">
    <property type="component" value="Unassembled WGS sequence"/>
</dbReference>
<dbReference type="EMBL" id="CAOQHR010000006">
    <property type="protein sequence ID" value="CAI6336528.1"/>
    <property type="molecule type" value="Genomic_DNA"/>
</dbReference>
<evidence type="ECO:0000313" key="1">
    <source>
        <dbReference type="EMBL" id="CAI6336528.1"/>
    </source>
</evidence>
<gene>
    <name evidence="1" type="ORF">PDIGIT_LOCUS9631</name>
</gene>
<name>A0A9W4XLZ9_9PLEO</name>
<sequence>MNHVTSAGGYHDVGESKWDIILLPRTFLLRHVVSRISASNCCLIALLPLRSDPDSDCLVLLLILDVAVACHGSINIGDASLVQHVQYI</sequence>
<dbReference type="AlphaFoldDB" id="A0A9W4XLZ9"/>
<comment type="caution">
    <text evidence="1">The sequence shown here is derived from an EMBL/GenBank/DDBJ whole genome shotgun (WGS) entry which is preliminary data.</text>
</comment>
<accession>A0A9W4XLZ9</accession>
<keyword evidence="2" id="KW-1185">Reference proteome</keyword>